<evidence type="ECO:0000313" key="7">
    <source>
        <dbReference type="Ensembl" id="ENSMUNP00000003849.2"/>
    </source>
</evidence>
<dbReference type="Ensembl" id="ENSMUNT00000004519.2">
    <property type="protein sequence ID" value="ENSMUNP00000003849.2"/>
    <property type="gene ID" value="ENSMUNG00000003241.2"/>
</dbReference>
<keyword evidence="5" id="KW-0091">Biomineralization</keyword>
<evidence type="ECO:0000256" key="1">
    <source>
        <dbReference type="ARBA" id="ARBA00004498"/>
    </source>
</evidence>
<accession>A0A8C6IY11</accession>
<evidence type="ECO:0000256" key="3">
    <source>
        <dbReference type="ARBA" id="ARBA00022525"/>
    </source>
</evidence>
<sequence length="198" mass="21899">MQCFAFPSILRQGSMLSCHTWELMLSPSLPWRKKYLLWKVSTSLKLYQRLMRPQVSHFTTLPANTAISPVTSTNAEPTITPTHTLGGTPAPADAISQAVPVSSAAQHKPNLPMPAQTEKLQASEHPNLPKQPQHPVNPSQLMHPQPTDSPAAGESPLAGLLLYMPLEPQQSTGKKKQEEDIRKIFVTSPLSHYFHRVC</sequence>
<evidence type="ECO:0000256" key="4">
    <source>
        <dbReference type="ARBA" id="ARBA00022530"/>
    </source>
</evidence>
<evidence type="ECO:0000256" key="6">
    <source>
        <dbReference type="SAM" id="MobiDB-lite"/>
    </source>
</evidence>
<protein>
    <submittedName>
        <fullName evidence="7">Uncharacterized protein</fullName>
    </submittedName>
</protein>
<comment type="subcellular location">
    <subcellularLocation>
        <location evidence="1">Secreted</location>
        <location evidence="1">Extracellular space</location>
        <location evidence="1">Extracellular matrix</location>
    </subcellularLocation>
</comment>
<dbReference type="GO" id="GO:0031214">
    <property type="term" value="P:biomineral tissue development"/>
    <property type="evidence" value="ECO:0007669"/>
    <property type="project" value="UniProtKB-KW"/>
</dbReference>
<dbReference type="InterPro" id="IPR004116">
    <property type="entry name" value="Amelogenin"/>
</dbReference>
<keyword evidence="4" id="KW-0272">Extracellular matrix</keyword>
<feature type="compositionally biased region" description="Polar residues" evidence="6">
    <location>
        <begin position="134"/>
        <end position="148"/>
    </location>
</feature>
<reference evidence="7" key="3">
    <citation type="submission" date="2025-09" db="UniProtKB">
        <authorList>
            <consortium name="Ensembl"/>
        </authorList>
    </citation>
    <scope>IDENTIFICATION</scope>
</reference>
<accession>A0A8V5G596</accession>
<name>A0A8C6IY11_MELUD</name>
<keyword evidence="3" id="KW-0964">Secreted</keyword>
<evidence type="ECO:0000256" key="5">
    <source>
        <dbReference type="ARBA" id="ARBA00022591"/>
    </source>
</evidence>
<proteinExistence type="inferred from homology"/>
<feature type="region of interest" description="Disordered" evidence="6">
    <location>
        <begin position="119"/>
        <end position="155"/>
    </location>
</feature>
<reference evidence="7" key="2">
    <citation type="submission" date="2025-08" db="UniProtKB">
        <authorList>
            <consortium name="Ensembl"/>
        </authorList>
    </citation>
    <scope>IDENTIFICATION</scope>
</reference>
<organism evidence="7 8">
    <name type="scientific">Melopsittacus undulatus</name>
    <name type="common">Budgerigar</name>
    <name type="synonym">Psittacus undulatus</name>
    <dbReference type="NCBI Taxonomy" id="13146"/>
    <lineage>
        <taxon>Eukaryota</taxon>
        <taxon>Metazoa</taxon>
        <taxon>Chordata</taxon>
        <taxon>Craniata</taxon>
        <taxon>Vertebrata</taxon>
        <taxon>Euteleostomi</taxon>
        <taxon>Archelosauria</taxon>
        <taxon>Archosauria</taxon>
        <taxon>Dinosauria</taxon>
        <taxon>Saurischia</taxon>
        <taxon>Theropoda</taxon>
        <taxon>Coelurosauria</taxon>
        <taxon>Aves</taxon>
        <taxon>Neognathae</taxon>
        <taxon>Neoaves</taxon>
        <taxon>Telluraves</taxon>
        <taxon>Australaves</taxon>
        <taxon>Psittaciformes</taxon>
        <taxon>Psittaculidae</taxon>
        <taxon>Melopsittacus</taxon>
    </lineage>
</organism>
<dbReference type="SMART" id="SM00818">
    <property type="entry name" value="Amelogenin"/>
    <property type="match status" value="1"/>
</dbReference>
<evidence type="ECO:0000256" key="2">
    <source>
        <dbReference type="ARBA" id="ARBA00010383"/>
    </source>
</evidence>
<evidence type="ECO:0000313" key="8">
    <source>
        <dbReference type="Proteomes" id="UP000694405"/>
    </source>
</evidence>
<keyword evidence="8" id="KW-1185">Reference proteome</keyword>
<dbReference type="AlphaFoldDB" id="A0A8C6IY11"/>
<comment type="similarity">
    <text evidence="2">Belongs to the amelogenin family.</text>
</comment>
<reference evidence="7" key="1">
    <citation type="submission" date="2020-03" db="EMBL/GenBank/DDBJ databases">
        <title>Melopsittacus undulatus (budgerigar) genome, bMelUnd1, maternal haplotype with Z.</title>
        <authorList>
            <person name="Gedman G."/>
            <person name="Mountcastle J."/>
            <person name="Haase B."/>
            <person name="Formenti G."/>
            <person name="Wright T."/>
            <person name="Apodaca J."/>
            <person name="Pelan S."/>
            <person name="Chow W."/>
            <person name="Rhie A."/>
            <person name="Howe K."/>
            <person name="Fedrigo O."/>
            <person name="Jarvis E.D."/>
        </authorList>
    </citation>
    <scope>NUCLEOTIDE SEQUENCE [LARGE SCALE GENOMIC DNA]</scope>
</reference>
<dbReference type="Proteomes" id="UP000694405">
    <property type="component" value="Chromosome 2"/>
</dbReference>